<comment type="caution">
    <text evidence="3">The sequence shown here is derived from an EMBL/GenBank/DDBJ whole genome shotgun (WGS) entry which is preliminary data.</text>
</comment>
<reference evidence="3 4" key="1">
    <citation type="submission" date="2018-12" db="EMBL/GenBank/DDBJ databases">
        <authorList>
            <person name="Toschakov S.V."/>
        </authorList>
    </citation>
    <scope>NUCLEOTIDE SEQUENCE [LARGE SCALE GENOMIC DNA]</scope>
    <source>
        <strain evidence="3 4">GM2012</strain>
    </source>
</reference>
<evidence type="ECO:0000313" key="3">
    <source>
        <dbReference type="EMBL" id="RUL83311.1"/>
    </source>
</evidence>
<evidence type="ECO:0000256" key="1">
    <source>
        <dbReference type="SAM" id="MobiDB-lite"/>
    </source>
</evidence>
<evidence type="ECO:0000256" key="2">
    <source>
        <dbReference type="SAM" id="SignalP"/>
    </source>
</evidence>
<feature type="compositionally biased region" description="Pro residues" evidence="1">
    <location>
        <begin position="327"/>
        <end position="339"/>
    </location>
</feature>
<protein>
    <submittedName>
        <fullName evidence="3">Uncharacterized protein</fullName>
    </submittedName>
</protein>
<sequence length="371" mass="40165">MIRRTMIAGLAGLLGLVLCPTGEAQWGWGGWGGGASIQGTRAYGMGNFAAGAGQFNEQTAEARSINANTAMQFNEYIYQCNERNHQEYYASMARQERLDQNARLALQDRHLNAATDADIISGDGPNALLHWLSNPQIPHDLLVQVGEGLTLSSNEVRSLPLESAAQGIVVSIERLAAEDWPDVLSGPAFQSSRDSYAALVEQARVIPRGQDVPDELVDKGIDLLQAMRSVAHSRLRGPNYAQAERYLKAHVGLLQMLRSKKNIREILEKVREVEEVPLVNALNFMHAYCLQFGPADDQQEKVVYLSSLSPKLVQLRSRRMAQAGGGAPPPTQAPAPAPSPAQAAPAGSPPPAAMFDQVPWEQVVSAPAHAP</sequence>
<proteinExistence type="predicted"/>
<feature type="chain" id="PRO_5019006000" evidence="2">
    <location>
        <begin position="25"/>
        <end position="371"/>
    </location>
</feature>
<keyword evidence="2" id="KW-0732">Signal</keyword>
<reference evidence="3 4" key="2">
    <citation type="submission" date="2019-01" db="EMBL/GenBank/DDBJ databases">
        <title>Tautonia sociabilis, a novel thermotolerant planctomycete of Isosphaeraceae family, isolated from a 4000 m deep subterranean habitat.</title>
        <authorList>
            <person name="Kovaleva O.L."/>
            <person name="Elcheninov A.G."/>
            <person name="Van Heerden E."/>
            <person name="Toshchakov S.V."/>
            <person name="Novikov A."/>
            <person name="Bonch-Osmolovskaya E.A."/>
            <person name="Kublanov I.V."/>
        </authorList>
    </citation>
    <scope>NUCLEOTIDE SEQUENCE [LARGE SCALE GENOMIC DNA]</scope>
    <source>
        <strain evidence="3 4">GM2012</strain>
    </source>
</reference>
<feature type="region of interest" description="Disordered" evidence="1">
    <location>
        <begin position="320"/>
        <end position="371"/>
    </location>
</feature>
<evidence type="ECO:0000313" key="4">
    <source>
        <dbReference type="Proteomes" id="UP000280296"/>
    </source>
</evidence>
<gene>
    <name evidence="3" type="ORF">TsocGM_22440</name>
</gene>
<name>A0A432MDY2_9BACT</name>
<feature type="signal peptide" evidence="2">
    <location>
        <begin position="1"/>
        <end position="24"/>
    </location>
</feature>
<accession>A0A432MDY2</accession>
<dbReference type="RefSeq" id="WP_126727697.1">
    <property type="nucleotide sequence ID" value="NZ_RYZH01000062.1"/>
</dbReference>
<dbReference type="OrthoDB" id="255043at2"/>
<dbReference type="EMBL" id="RYZH01000062">
    <property type="protein sequence ID" value="RUL83311.1"/>
    <property type="molecule type" value="Genomic_DNA"/>
</dbReference>
<dbReference type="AlphaFoldDB" id="A0A432MDY2"/>
<organism evidence="3 4">
    <name type="scientific">Tautonia sociabilis</name>
    <dbReference type="NCBI Taxonomy" id="2080755"/>
    <lineage>
        <taxon>Bacteria</taxon>
        <taxon>Pseudomonadati</taxon>
        <taxon>Planctomycetota</taxon>
        <taxon>Planctomycetia</taxon>
        <taxon>Isosphaerales</taxon>
        <taxon>Isosphaeraceae</taxon>
        <taxon>Tautonia</taxon>
    </lineage>
</organism>
<dbReference type="Proteomes" id="UP000280296">
    <property type="component" value="Unassembled WGS sequence"/>
</dbReference>
<keyword evidence="4" id="KW-1185">Reference proteome</keyword>